<sequence length="270" mass="30483">MDGRNYDAYEHRDNGIDKLSYVTALMHLMKFIWSTGMLIVPYAFQNIGWLMALGILIVIIALTTIGLHVMFLNVEEDMKEPLDFVKTFGVLNAFMLATFLLAAILGLTGYWFYGEETAANFILNIPISQSYGQFAKIICMSAFYFSYPMHCYVLVDIVWNTYCMHKCQSIHRPLFDILARVAVTFLSANVAALLRYLDIIAALTGCLPLNFLVLILPAVMDLCVLYESGYGRYKLSLIRDICLISFGILLSLVGVSTISYEIVKIPHFVT</sequence>
<proteinExistence type="predicted"/>
<evidence type="ECO:0000256" key="1">
    <source>
        <dbReference type="ARBA" id="ARBA00004141"/>
    </source>
</evidence>
<dbReference type="Proteomes" id="UP000092443">
    <property type="component" value="Unplaced"/>
</dbReference>
<feature type="transmembrane region" description="Helical" evidence="5">
    <location>
        <begin position="237"/>
        <end position="260"/>
    </location>
</feature>
<dbReference type="RefSeq" id="XP_037900630.1">
    <property type="nucleotide sequence ID" value="XM_038044702.1"/>
</dbReference>
<evidence type="ECO:0000259" key="6">
    <source>
        <dbReference type="Pfam" id="PF01490"/>
    </source>
</evidence>
<evidence type="ECO:0000256" key="5">
    <source>
        <dbReference type="SAM" id="Phobius"/>
    </source>
</evidence>
<evidence type="ECO:0000256" key="4">
    <source>
        <dbReference type="ARBA" id="ARBA00023136"/>
    </source>
</evidence>
<comment type="subcellular location">
    <subcellularLocation>
        <location evidence="1">Membrane</location>
        <topology evidence="1">Multi-pass membrane protein</topology>
    </subcellularLocation>
</comment>
<protein>
    <submittedName>
        <fullName evidence="8">Glutamate transporter polyphemus-like</fullName>
    </submittedName>
</protein>
<keyword evidence="4 5" id="KW-0472">Membrane</keyword>
<accession>A0A9C5ZF98</accession>
<dbReference type="GeneID" id="119644959"/>
<name>A0A9C5ZF98_9MUSC</name>
<evidence type="ECO:0000313" key="7">
    <source>
        <dbReference type="Proteomes" id="UP000092443"/>
    </source>
</evidence>
<keyword evidence="2 5" id="KW-0812">Transmembrane</keyword>
<reference evidence="8" key="1">
    <citation type="submission" date="2025-08" db="UniProtKB">
        <authorList>
            <consortium name="RefSeq"/>
        </authorList>
    </citation>
    <scope>IDENTIFICATION</scope>
    <source>
        <tissue evidence="8">Whole body pupa</tissue>
    </source>
</reference>
<feature type="transmembrane region" description="Helical" evidence="5">
    <location>
        <begin position="200"/>
        <end position="225"/>
    </location>
</feature>
<feature type="transmembrane region" description="Helical" evidence="5">
    <location>
        <begin position="21"/>
        <end position="44"/>
    </location>
</feature>
<dbReference type="PANTHER" id="PTHR22950">
    <property type="entry name" value="AMINO ACID TRANSPORTER"/>
    <property type="match status" value="1"/>
</dbReference>
<evidence type="ECO:0000256" key="3">
    <source>
        <dbReference type="ARBA" id="ARBA00022989"/>
    </source>
</evidence>
<dbReference type="InterPro" id="IPR013057">
    <property type="entry name" value="AA_transpt_TM"/>
</dbReference>
<dbReference type="GO" id="GO:0005774">
    <property type="term" value="C:vacuolar membrane"/>
    <property type="evidence" value="ECO:0007669"/>
    <property type="project" value="TreeGrafter"/>
</dbReference>
<dbReference type="AlphaFoldDB" id="A0A9C5ZF98"/>
<feature type="transmembrane region" description="Helical" evidence="5">
    <location>
        <begin position="50"/>
        <end position="72"/>
    </location>
</feature>
<dbReference type="Pfam" id="PF01490">
    <property type="entry name" value="Aa_trans"/>
    <property type="match status" value="1"/>
</dbReference>
<organism evidence="7 8">
    <name type="scientific">Glossina fuscipes</name>
    <dbReference type="NCBI Taxonomy" id="7396"/>
    <lineage>
        <taxon>Eukaryota</taxon>
        <taxon>Metazoa</taxon>
        <taxon>Ecdysozoa</taxon>
        <taxon>Arthropoda</taxon>
        <taxon>Hexapoda</taxon>
        <taxon>Insecta</taxon>
        <taxon>Pterygota</taxon>
        <taxon>Neoptera</taxon>
        <taxon>Endopterygota</taxon>
        <taxon>Diptera</taxon>
        <taxon>Brachycera</taxon>
        <taxon>Muscomorpha</taxon>
        <taxon>Hippoboscoidea</taxon>
        <taxon>Glossinidae</taxon>
        <taxon>Glossina</taxon>
    </lineage>
</organism>
<evidence type="ECO:0000313" key="8">
    <source>
        <dbReference type="RefSeq" id="XP_037900630.1"/>
    </source>
</evidence>
<feature type="transmembrane region" description="Helical" evidence="5">
    <location>
        <begin position="93"/>
        <end position="113"/>
    </location>
</feature>
<evidence type="ECO:0000256" key="2">
    <source>
        <dbReference type="ARBA" id="ARBA00022692"/>
    </source>
</evidence>
<feature type="transmembrane region" description="Helical" evidence="5">
    <location>
        <begin position="133"/>
        <end position="162"/>
    </location>
</feature>
<feature type="transmembrane region" description="Helical" evidence="5">
    <location>
        <begin position="174"/>
        <end position="194"/>
    </location>
</feature>
<gene>
    <name evidence="8" type="primary">LOC119644959</name>
</gene>
<feature type="domain" description="Amino acid transporter transmembrane" evidence="6">
    <location>
        <begin position="68"/>
        <end position="257"/>
    </location>
</feature>
<dbReference type="KEGG" id="gfs:119644959"/>
<dbReference type="PANTHER" id="PTHR22950:SF340">
    <property type="entry name" value="AMINO ACID TRANSPORTER TRANSMEMBRANE DOMAIN-CONTAINING PROTEIN-RELATED"/>
    <property type="match status" value="1"/>
</dbReference>
<keyword evidence="7" id="KW-1185">Reference proteome</keyword>
<dbReference type="GO" id="GO:0015179">
    <property type="term" value="F:L-amino acid transmembrane transporter activity"/>
    <property type="evidence" value="ECO:0007669"/>
    <property type="project" value="TreeGrafter"/>
</dbReference>
<keyword evidence="3 5" id="KW-1133">Transmembrane helix</keyword>